<keyword evidence="3" id="KW-1185">Reference proteome</keyword>
<organism evidence="2 3">
    <name type="scientific">Gigaspora margarita</name>
    <dbReference type="NCBI Taxonomy" id="4874"/>
    <lineage>
        <taxon>Eukaryota</taxon>
        <taxon>Fungi</taxon>
        <taxon>Fungi incertae sedis</taxon>
        <taxon>Mucoromycota</taxon>
        <taxon>Glomeromycotina</taxon>
        <taxon>Glomeromycetes</taxon>
        <taxon>Diversisporales</taxon>
        <taxon>Gigasporaceae</taxon>
        <taxon>Gigaspora</taxon>
    </lineage>
</organism>
<comment type="caution">
    <text evidence="2">The sequence shown here is derived from an EMBL/GenBank/DDBJ whole genome shotgun (WGS) entry which is preliminary data.</text>
</comment>
<gene>
    <name evidence="2" type="ORF">GMARGA_LOCUS3484</name>
</gene>
<sequence length="50" mass="5382">MAAEIFCSYSGSAVRPLMDGIIQAGNVGVQLTVIIVYIARRGRPNELFAL</sequence>
<protein>
    <submittedName>
        <fullName evidence="2">19706_t:CDS:1</fullName>
    </submittedName>
</protein>
<keyword evidence="1" id="KW-1133">Transmembrane helix</keyword>
<keyword evidence="1" id="KW-0812">Transmembrane</keyword>
<dbReference type="Proteomes" id="UP000789901">
    <property type="component" value="Unassembled WGS sequence"/>
</dbReference>
<name>A0ABM8W572_GIGMA</name>
<dbReference type="EMBL" id="CAJVQB010001258">
    <property type="protein sequence ID" value="CAG8528028.1"/>
    <property type="molecule type" value="Genomic_DNA"/>
</dbReference>
<reference evidence="2 3" key="1">
    <citation type="submission" date="2021-06" db="EMBL/GenBank/DDBJ databases">
        <authorList>
            <person name="Kallberg Y."/>
            <person name="Tangrot J."/>
            <person name="Rosling A."/>
        </authorList>
    </citation>
    <scope>NUCLEOTIDE SEQUENCE [LARGE SCALE GENOMIC DNA]</scope>
    <source>
        <strain evidence="2 3">120-4 pot B 10/14</strain>
    </source>
</reference>
<accession>A0ABM8W572</accession>
<keyword evidence="1" id="KW-0472">Membrane</keyword>
<feature type="transmembrane region" description="Helical" evidence="1">
    <location>
        <begin position="20"/>
        <end position="39"/>
    </location>
</feature>
<evidence type="ECO:0000313" key="3">
    <source>
        <dbReference type="Proteomes" id="UP000789901"/>
    </source>
</evidence>
<evidence type="ECO:0000313" key="2">
    <source>
        <dbReference type="EMBL" id="CAG8528028.1"/>
    </source>
</evidence>
<proteinExistence type="predicted"/>
<evidence type="ECO:0000256" key="1">
    <source>
        <dbReference type="SAM" id="Phobius"/>
    </source>
</evidence>